<feature type="compositionally biased region" description="Gly residues" evidence="5">
    <location>
        <begin position="34"/>
        <end position="49"/>
    </location>
</feature>
<protein>
    <submittedName>
        <fullName evidence="9">Beta-N-acetylglucosaminidase</fullName>
    </submittedName>
</protein>
<dbReference type="InterPro" id="IPR017853">
    <property type="entry name" value="GH"/>
</dbReference>
<comment type="caution">
    <text evidence="9">The sequence shown here is derived from an EMBL/GenBank/DDBJ whole genome shotgun (WGS) entry which is preliminary data.</text>
</comment>
<evidence type="ECO:0000259" key="8">
    <source>
        <dbReference type="Pfam" id="PF02838"/>
    </source>
</evidence>
<dbReference type="GO" id="GO:0005975">
    <property type="term" value="P:carbohydrate metabolic process"/>
    <property type="evidence" value="ECO:0007669"/>
    <property type="project" value="InterPro"/>
</dbReference>
<dbReference type="PANTHER" id="PTHR43678">
    <property type="entry name" value="PUTATIVE (AFU_ORTHOLOGUE AFUA_2G00640)-RELATED"/>
    <property type="match status" value="1"/>
</dbReference>
<accession>A0A1E7JFW4</accession>
<proteinExistence type="inferred from homology"/>
<dbReference type="OrthoDB" id="9763537at2"/>
<evidence type="ECO:0000313" key="9">
    <source>
        <dbReference type="EMBL" id="OEU85347.1"/>
    </source>
</evidence>
<evidence type="ECO:0000256" key="1">
    <source>
        <dbReference type="ARBA" id="ARBA00006285"/>
    </source>
</evidence>
<keyword evidence="3" id="KW-0326">Glycosidase</keyword>
<dbReference type="RefSeq" id="WP_070011482.1">
    <property type="nucleotide sequence ID" value="NZ_LJGS01000040.1"/>
</dbReference>
<comment type="similarity">
    <text evidence="1">Belongs to the glycosyl hydrolase 20 family.</text>
</comment>
<keyword evidence="2" id="KW-0378">Hydrolase</keyword>
<evidence type="ECO:0000256" key="2">
    <source>
        <dbReference type="ARBA" id="ARBA00022801"/>
    </source>
</evidence>
<keyword evidence="10" id="KW-1185">Reference proteome</keyword>
<dbReference type="Gene3D" id="3.20.20.80">
    <property type="entry name" value="Glycosidases"/>
    <property type="match status" value="1"/>
</dbReference>
<dbReference type="CDD" id="cd06564">
    <property type="entry name" value="GH20_DspB_LnbB-like"/>
    <property type="match status" value="1"/>
</dbReference>
<reference evidence="9 10" key="1">
    <citation type="journal article" date="2016" name="Front. Microbiol.">
        <title>Comparative Genomics Analysis of Streptomyces Species Reveals Their Adaptation to the Marine Environment and Their Diversity at the Genomic Level.</title>
        <authorList>
            <person name="Tian X."/>
            <person name="Zhang Z."/>
            <person name="Yang T."/>
            <person name="Chen M."/>
            <person name="Li J."/>
            <person name="Chen F."/>
            <person name="Yang J."/>
            <person name="Li W."/>
            <person name="Zhang B."/>
            <person name="Zhang Z."/>
            <person name="Wu J."/>
            <person name="Zhang C."/>
            <person name="Long L."/>
            <person name="Xiao J."/>
        </authorList>
    </citation>
    <scope>NUCLEOTIDE SEQUENCE [LARGE SCALE GENOMIC DNA]</scope>
    <source>
        <strain evidence="9 10">SCSIO 10390</strain>
    </source>
</reference>
<feature type="domain" description="Glycoside hydrolase family 20 catalytic" evidence="7">
    <location>
        <begin position="191"/>
        <end position="517"/>
    </location>
</feature>
<dbReference type="SUPFAM" id="SSF55545">
    <property type="entry name" value="beta-N-acetylhexosaminidase-like domain"/>
    <property type="match status" value="1"/>
</dbReference>
<gene>
    <name evidence="9" type="ORF">AN215_22490</name>
</gene>
<dbReference type="Pfam" id="PF00728">
    <property type="entry name" value="Glyco_hydro_20"/>
    <property type="match status" value="1"/>
</dbReference>
<dbReference type="EMBL" id="LJGT01000041">
    <property type="protein sequence ID" value="OEU85347.1"/>
    <property type="molecule type" value="Genomic_DNA"/>
</dbReference>
<keyword evidence="6" id="KW-0732">Signal</keyword>
<dbReference type="GO" id="GO:0004563">
    <property type="term" value="F:beta-N-acetylhexosaminidase activity"/>
    <property type="evidence" value="ECO:0007669"/>
    <property type="project" value="InterPro"/>
</dbReference>
<dbReference type="Proteomes" id="UP000176087">
    <property type="component" value="Unassembled WGS sequence"/>
</dbReference>
<dbReference type="Gene3D" id="3.30.379.10">
    <property type="entry name" value="Chitobiase/beta-hexosaminidase domain 2-like"/>
    <property type="match status" value="1"/>
</dbReference>
<name>A0A1E7JFW4_9ACTN</name>
<evidence type="ECO:0000256" key="5">
    <source>
        <dbReference type="SAM" id="MobiDB-lite"/>
    </source>
</evidence>
<feature type="chain" id="PRO_5039520338" evidence="6">
    <location>
        <begin position="28"/>
        <end position="537"/>
    </location>
</feature>
<dbReference type="InterPro" id="IPR015883">
    <property type="entry name" value="Glyco_hydro_20_cat"/>
</dbReference>
<dbReference type="PATRIC" id="fig|933944.5.peg.6026"/>
<organism evidence="9 10">
    <name type="scientific">Streptomyces abyssalis</name>
    <dbReference type="NCBI Taxonomy" id="933944"/>
    <lineage>
        <taxon>Bacteria</taxon>
        <taxon>Bacillati</taxon>
        <taxon>Actinomycetota</taxon>
        <taxon>Actinomycetes</taxon>
        <taxon>Kitasatosporales</taxon>
        <taxon>Streptomycetaceae</taxon>
        <taxon>Streptomyces</taxon>
    </lineage>
</organism>
<dbReference type="InterPro" id="IPR025705">
    <property type="entry name" value="Beta_hexosaminidase_sua/sub"/>
</dbReference>
<feature type="active site" description="Proton donor" evidence="4">
    <location>
        <position position="334"/>
    </location>
</feature>
<dbReference type="STRING" id="933944.AN215_22490"/>
<feature type="region of interest" description="Disordered" evidence="5">
    <location>
        <begin position="30"/>
        <end position="82"/>
    </location>
</feature>
<dbReference type="PROSITE" id="PS51257">
    <property type="entry name" value="PROKAR_LIPOPROTEIN"/>
    <property type="match status" value="1"/>
</dbReference>
<dbReference type="InterPro" id="IPR052764">
    <property type="entry name" value="GH20_Enzymes"/>
</dbReference>
<evidence type="ECO:0000313" key="10">
    <source>
        <dbReference type="Proteomes" id="UP000176087"/>
    </source>
</evidence>
<sequence length="537" mass="58415">MGPKRPKKLTVSTAVFAACSVSLLTLAGCSSEDAGGGSGGNGGGSGGTGSHSPAVPKPTEPARTGPAPAAVPSVRDFEPVRGPAWKPSKFTRVVAEPGGPLADEARLLAEELKVPFSKGPARTADVRLSLDRGLDTGREGYVMESRAGQVKIAGADHAGVFYGTRTLLQSVRARGGVADGVVRDKPDRPQRGFMLDIARKHFSARWIEDRIREMGDLKLNQLQLHLSDDQAFRVESDTHPEVVSKPHLTKAEMRRIVKLAESRHIEVIPEIDSPGHLGAVIKAHPEIQLENASGEPTEGAVDIADPRAAKIVDDLLREYADLFPGKRWHLGGDEYLALMQEDPEASYPGLAAKAREKYGRDAGVQDLATGWLNDRAAVVRDEGKIPQAWNDGIHAGGEVRAEQDREVAYWTGKEPGQRNPVTYLKEGWKLINLNDEYLYYVLGEPNKFTYPTGRRIYDEWTPAVLRGTKPVPKSLSGPEHIPGGRFAVWCDRAGAQTPEQVAAGIRNPLRATAQKLWDPGKPAMSWEDFKRLGERVS</sequence>
<dbReference type="PRINTS" id="PR00738">
    <property type="entry name" value="GLHYDRLASE20"/>
</dbReference>
<evidence type="ECO:0000256" key="3">
    <source>
        <dbReference type="ARBA" id="ARBA00023295"/>
    </source>
</evidence>
<evidence type="ECO:0000256" key="4">
    <source>
        <dbReference type="PIRSR" id="PIRSR625705-1"/>
    </source>
</evidence>
<dbReference type="AlphaFoldDB" id="A0A1E7JFW4"/>
<feature type="signal peptide" evidence="6">
    <location>
        <begin position="1"/>
        <end position="27"/>
    </location>
</feature>
<dbReference type="SUPFAM" id="SSF51445">
    <property type="entry name" value="(Trans)glycosidases"/>
    <property type="match status" value="1"/>
</dbReference>
<dbReference type="Pfam" id="PF02838">
    <property type="entry name" value="Glyco_hydro_20b"/>
    <property type="match status" value="1"/>
</dbReference>
<dbReference type="InterPro" id="IPR029018">
    <property type="entry name" value="Hex-like_dom2"/>
</dbReference>
<feature type="domain" description="Beta-hexosaminidase bacterial type N-terminal" evidence="8">
    <location>
        <begin position="71"/>
        <end position="184"/>
    </location>
</feature>
<dbReference type="PANTHER" id="PTHR43678:SF1">
    <property type="entry name" value="BETA-N-ACETYLHEXOSAMINIDASE"/>
    <property type="match status" value="1"/>
</dbReference>
<evidence type="ECO:0000256" key="6">
    <source>
        <dbReference type="SAM" id="SignalP"/>
    </source>
</evidence>
<evidence type="ECO:0000259" key="7">
    <source>
        <dbReference type="Pfam" id="PF00728"/>
    </source>
</evidence>
<dbReference type="InterPro" id="IPR015882">
    <property type="entry name" value="HEX_bac_N"/>
</dbReference>